<dbReference type="InterPro" id="IPR038770">
    <property type="entry name" value="Na+/solute_symporter_sf"/>
</dbReference>
<organism evidence="2 3">
    <name type="scientific">Pseudomonas fulva</name>
    <dbReference type="NCBI Taxonomy" id="47880"/>
    <lineage>
        <taxon>Bacteria</taxon>
        <taxon>Pseudomonadati</taxon>
        <taxon>Pseudomonadota</taxon>
        <taxon>Gammaproteobacteria</taxon>
        <taxon>Pseudomonadales</taxon>
        <taxon>Pseudomonadaceae</taxon>
        <taxon>Pseudomonas</taxon>
    </lineage>
</organism>
<feature type="transmembrane region" description="Helical" evidence="1">
    <location>
        <begin position="123"/>
        <end position="142"/>
    </location>
</feature>
<dbReference type="RefSeq" id="WP_088522837.1">
    <property type="nucleotide sequence ID" value="NZ_CP064943.1"/>
</dbReference>
<sequence length="385" mass="41334">MMIAVFWALALALFTLASRLGKRLGLIPIVSHLLLATLVLPALMGLWVTPHWQLEGTALIAPAWVKALYGGSFALLLGHILIDVLALRPDRQALKLAVPSFLLPFLCGIACAIWVIGLSGVGALALGLVFAITAIPVLYLYLQAIDYPPAASRRLLQAAILIDLACWLLLGVGQGSLDPGTLALPMLAALLPWPLHALGLRAPSLYGALFLVLLFIAEHYKLNALILGVGYLACLAWLKVAAALPLPERYNRRVQQGLAVPMILTYGVVQIDAHQALGQLDAWQLVALLVLPIASKLLGNWLGLCWAAASPGADGKWRESLLLNIRGLSEIVFLNLLLSQQLITPAVYFALMLMSLVATLMPALAGLHRLPLNTEPMARSPHANP</sequence>
<feature type="transmembrane region" description="Helical" evidence="1">
    <location>
        <begin position="96"/>
        <end position="117"/>
    </location>
</feature>
<gene>
    <name evidence="2" type="ORF">IZU98_21080</name>
</gene>
<dbReference type="Gene3D" id="1.20.1530.20">
    <property type="match status" value="1"/>
</dbReference>
<keyword evidence="1" id="KW-0472">Membrane</keyword>
<keyword evidence="1" id="KW-1133">Transmembrane helix</keyword>
<evidence type="ECO:0000313" key="3">
    <source>
        <dbReference type="Proteomes" id="UP000594430"/>
    </source>
</evidence>
<feature type="transmembrane region" description="Helical" evidence="1">
    <location>
        <begin position="346"/>
        <end position="367"/>
    </location>
</feature>
<name>A0A7S9Q8B3_9PSED</name>
<evidence type="ECO:0000256" key="1">
    <source>
        <dbReference type="SAM" id="Phobius"/>
    </source>
</evidence>
<keyword evidence="1" id="KW-0812">Transmembrane</keyword>
<feature type="transmembrane region" description="Helical" evidence="1">
    <location>
        <begin position="193"/>
        <end position="217"/>
    </location>
</feature>
<dbReference type="Proteomes" id="UP000594430">
    <property type="component" value="Chromosome"/>
</dbReference>
<feature type="transmembrane region" description="Helical" evidence="1">
    <location>
        <begin position="285"/>
        <end position="309"/>
    </location>
</feature>
<dbReference type="AlphaFoldDB" id="A0A7S9Q8B3"/>
<accession>A0A7S9Q8B3</accession>
<proteinExistence type="predicted"/>
<evidence type="ECO:0000313" key="2">
    <source>
        <dbReference type="EMBL" id="QPH48831.1"/>
    </source>
</evidence>
<dbReference type="EMBL" id="CP064946">
    <property type="protein sequence ID" value="QPH48831.1"/>
    <property type="molecule type" value="Genomic_DNA"/>
</dbReference>
<feature type="transmembrane region" description="Helical" evidence="1">
    <location>
        <begin position="29"/>
        <end position="48"/>
    </location>
</feature>
<feature type="transmembrane region" description="Helical" evidence="1">
    <location>
        <begin position="224"/>
        <end position="244"/>
    </location>
</feature>
<reference evidence="2 3" key="1">
    <citation type="submission" date="2020-11" db="EMBL/GenBank/DDBJ databases">
        <title>Pseudomonas fulva producing VIM-24.</title>
        <authorList>
            <person name="Liu S."/>
        </authorList>
    </citation>
    <scope>NUCLEOTIDE SEQUENCE [LARGE SCALE GENOMIC DNA]</scope>
    <source>
        <strain evidence="2 3">ZDHY414</strain>
    </source>
</reference>
<protein>
    <submittedName>
        <fullName evidence="2">Sodium:proton antiporter</fullName>
    </submittedName>
</protein>
<feature type="transmembrane region" description="Helical" evidence="1">
    <location>
        <begin position="154"/>
        <end position="173"/>
    </location>
</feature>